<keyword evidence="4" id="KW-1185">Reference proteome</keyword>
<evidence type="ECO:0000256" key="1">
    <source>
        <dbReference type="SAM" id="MobiDB-lite"/>
    </source>
</evidence>
<feature type="region of interest" description="Disordered" evidence="1">
    <location>
        <begin position="223"/>
        <end position="243"/>
    </location>
</feature>
<feature type="compositionally biased region" description="Basic and acidic residues" evidence="1">
    <location>
        <begin position="15"/>
        <end position="24"/>
    </location>
</feature>
<protein>
    <recommendedName>
        <fullName evidence="2">Heterokaryon incompatibility domain-containing protein</fullName>
    </recommendedName>
</protein>
<gene>
    <name evidence="3" type="ORF">RRF57_011751</name>
</gene>
<reference evidence="3 4" key="1">
    <citation type="submission" date="2023-10" db="EMBL/GenBank/DDBJ databases">
        <title>Draft genome sequence of Xylaria bambusicola isolate GMP-LS, the root and basal stem rot pathogen of sugarcane in Indonesia.</title>
        <authorList>
            <person name="Selvaraj P."/>
            <person name="Muralishankar V."/>
            <person name="Muruganantham S."/>
            <person name="Sp S."/>
            <person name="Haryani S."/>
            <person name="Lau K.J.X."/>
            <person name="Naqvi N.I."/>
        </authorList>
    </citation>
    <scope>NUCLEOTIDE SEQUENCE [LARGE SCALE GENOMIC DNA]</scope>
    <source>
        <strain evidence="3">GMP-LS</strain>
    </source>
</reference>
<accession>A0AAN7UX58</accession>
<feature type="domain" description="Heterokaryon incompatibility" evidence="2">
    <location>
        <begin position="108"/>
        <end position="273"/>
    </location>
</feature>
<evidence type="ECO:0000259" key="2">
    <source>
        <dbReference type="Pfam" id="PF06985"/>
    </source>
</evidence>
<feature type="compositionally biased region" description="Polar residues" evidence="1">
    <location>
        <begin position="25"/>
        <end position="34"/>
    </location>
</feature>
<organism evidence="3 4">
    <name type="scientific">Xylaria bambusicola</name>
    <dbReference type="NCBI Taxonomy" id="326684"/>
    <lineage>
        <taxon>Eukaryota</taxon>
        <taxon>Fungi</taxon>
        <taxon>Dikarya</taxon>
        <taxon>Ascomycota</taxon>
        <taxon>Pezizomycotina</taxon>
        <taxon>Sordariomycetes</taxon>
        <taxon>Xylariomycetidae</taxon>
        <taxon>Xylariales</taxon>
        <taxon>Xylariaceae</taxon>
        <taxon>Xylaria</taxon>
    </lineage>
</organism>
<sequence>MDELPLSTTRKRGRQRDSHDHDSDPQNNTETSAVMSRVTKKARKATERGSSLPPKFYSLPMYCFNPLPSGYIRLLQLMPHRDKSAPIRCQLIDYPLLGPESSEGTHLYEALSYVWGSPDKSQFIRTEAGFIAITQNLHAALSRLRDRTFPRIIWADGICINQVDLKERACQVPIMAIIYAKASRVIVWLEEPVDRNFTTNGDQALEAIRIAGQTQSTYLIQESTDPTDQGTDHDDESTGDINESTNHIDEKAREAILTLLRRSWFQRVWVLQEIAAARQIIVLTSGNAIEGYGFCLGLRALNFVFEDPSTESLVQSMTNLIEGAVFRSKNIIPSTVSSLGQLIDTYHTRQATDRRDKIYALLGMCSNNQCILADYDMAWSDLFRLTIKTLIGQEAFVDTWDEVGLALIRTKGYIIGTVEQISSERTSTGRQTIGFLLAPCVSSFKDFNNVFPNISRCLETPRTTWVIQTTAKPIKENDIVCFIGDASTPAIIRVHKDYCTIIAISVTPLDNTLGIEIFHYLVDAMSRPQPNPPLNFLLLWDWEESSGLLETDYSGFELLQFRVRDRLNIKLSDHWDEAVRYHIMGLMLLEMKYPWKAIDFFRRAIELYGGKLEMGRLLNIPGVPADHDPKFVRRLRLIANIIGGKRIELSVTHNDVLEAARDQDLELMRFLFDRMGNEVQITESVLEAALGNYHHAIPLIPFLIQKRADKTVVTERMLVGAVQRERCAKEVLALLLNEQVDTAAITELVFRTALQCRYHARDLLDLLLSGPVSASAMTWRVIVEASNHYDTRLTRFLHDQLVEKNLHPTESLTEGEKRSSSPFFLNPGEDMIEKFLRDSSGWKDPSKRQSLIHQFGPKREKTRWPEIMTNTVAGMGRFPEHEYIHRSSDDRLRICNGFSNGYINSAVLSDDEGLYVQLPTKRRRQEFPYY</sequence>
<comment type="caution">
    <text evidence="3">The sequence shown here is derived from an EMBL/GenBank/DDBJ whole genome shotgun (WGS) entry which is preliminary data.</text>
</comment>
<dbReference type="AlphaFoldDB" id="A0AAN7UX58"/>
<dbReference type="InterPro" id="IPR010730">
    <property type="entry name" value="HET"/>
</dbReference>
<dbReference type="PANTHER" id="PTHR24148">
    <property type="entry name" value="ANKYRIN REPEAT DOMAIN-CONTAINING PROTEIN 39 HOMOLOG-RELATED"/>
    <property type="match status" value="1"/>
</dbReference>
<name>A0AAN7UX58_9PEZI</name>
<dbReference type="Pfam" id="PF23397">
    <property type="entry name" value="DUF7104"/>
    <property type="match status" value="1"/>
</dbReference>
<dbReference type="Proteomes" id="UP001305414">
    <property type="component" value="Unassembled WGS sequence"/>
</dbReference>
<feature type="region of interest" description="Disordered" evidence="1">
    <location>
        <begin position="1"/>
        <end position="50"/>
    </location>
</feature>
<dbReference type="InterPro" id="IPR052895">
    <property type="entry name" value="HetReg/Transcr_Mod"/>
</dbReference>
<dbReference type="PANTHER" id="PTHR24148:SF78">
    <property type="entry name" value="HETEROKARYON INCOMPATIBILITY DOMAIN-CONTAINING PROTEIN"/>
    <property type="match status" value="1"/>
</dbReference>
<proteinExistence type="predicted"/>
<evidence type="ECO:0000313" key="4">
    <source>
        <dbReference type="Proteomes" id="UP001305414"/>
    </source>
</evidence>
<dbReference type="EMBL" id="JAWHQM010000061">
    <property type="protein sequence ID" value="KAK5636039.1"/>
    <property type="molecule type" value="Genomic_DNA"/>
</dbReference>
<dbReference type="InterPro" id="IPR055530">
    <property type="entry name" value="DUF7104"/>
</dbReference>
<dbReference type="Pfam" id="PF06985">
    <property type="entry name" value="HET"/>
    <property type="match status" value="1"/>
</dbReference>
<evidence type="ECO:0000313" key="3">
    <source>
        <dbReference type="EMBL" id="KAK5636039.1"/>
    </source>
</evidence>